<sequence length="77" mass="8763">ALSSRVPPFYFGDKKVEKRDLCAVTTVETPMSSLMGNHTKCFLCGQRDDNSLELSLFALYCGHFACRACWLEHCRWA</sequence>
<evidence type="ECO:0000313" key="1">
    <source>
        <dbReference type="EMBL" id="GMT34186.1"/>
    </source>
</evidence>
<accession>A0AAV5WPJ5</accession>
<evidence type="ECO:0000313" key="2">
    <source>
        <dbReference type="Proteomes" id="UP001432322"/>
    </source>
</evidence>
<feature type="non-terminal residue" evidence="1">
    <location>
        <position position="77"/>
    </location>
</feature>
<organism evidence="1 2">
    <name type="scientific">Pristionchus fissidentatus</name>
    <dbReference type="NCBI Taxonomy" id="1538716"/>
    <lineage>
        <taxon>Eukaryota</taxon>
        <taxon>Metazoa</taxon>
        <taxon>Ecdysozoa</taxon>
        <taxon>Nematoda</taxon>
        <taxon>Chromadorea</taxon>
        <taxon>Rhabditida</taxon>
        <taxon>Rhabditina</taxon>
        <taxon>Diplogasteromorpha</taxon>
        <taxon>Diplogasteroidea</taxon>
        <taxon>Neodiplogasteridae</taxon>
        <taxon>Pristionchus</taxon>
    </lineage>
</organism>
<protein>
    <recommendedName>
        <fullName evidence="3">RING-type domain-containing protein</fullName>
    </recommendedName>
</protein>
<dbReference type="AlphaFoldDB" id="A0AAV5WPJ5"/>
<feature type="non-terminal residue" evidence="1">
    <location>
        <position position="1"/>
    </location>
</feature>
<proteinExistence type="predicted"/>
<dbReference type="EMBL" id="BTSY01000006">
    <property type="protein sequence ID" value="GMT34186.1"/>
    <property type="molecule type" value="Genomic_DNA"/>
</dbReference>
<gene>
    <name evidence="1" type="ORF">PFISCL1PPCAC_25483</name>
</gene>
<dbReference type="Proteomes" id="UP001432322">
    <property type="component" value="Unassembled WGS sequence"/>
</dbReference>
<evidence type="ECO:0008006" key="3">
    <source>
        <dbReference type="Google" id="ProtNLM"/>
    </source>
</evidence>
<comment type="caution">
    <text evidence="1">The sequence shown here is derived from an EMBL/GenBank/DDBJ whole genome shotgun (WGS) entry which is preliminary data.</text>
</comment>
<keyword evidence="2" id="KW-1185">Reference proteome</keyword>
<reference evidence="1" key="1">
    <citation type="submission" date="2023-10" db="EMBL/GenBank/DDBJ databases">
        <title>Genome assembly of Pristionchus species.</title>
        <authorList>
            <person name="Yoshida K."/>
            <person name="Sommer R.J."/>
        </authorList>
    </citation>
    <scope>NUCLEOTIDE SEQUENCE</scope>
    <source>
        <strain evidence="1">RS5133</strain>
    </source>
</reference>
<name>A0AAV5WPJ5_9BILA</name>